<dbReference type="InterPro" id="IPR004960">
    <property type="entry name" value="LipA_acyltrans"/>
</dbReference>
<evidence type="ECO:0000256" key="1">
    <source>
        <dbReference type="ARBA" id="ARBA00004533"/>
    </source>
</evidence>
<name>A0ABV7UV15_9GAMM</name>
<proteinExistence type="predicted"/>
<dbReference type="CDD" id="cd07984">
    <property type="entry name" value="LPLAT_LABLAT-like"/>
    <property type="match status" value="1"/>
</dbReference>
<evidence type="ECO:0000256" key="4">
    <source>
        <dbReference type="ARBA" id="ARBA00022679"/>
    </source>
</evidence>
<accession>A0ABV7UV15</accession>
<comment type="subcellular location">
    <subcellularLocation>
        <location evidence="1">Cell inner membrane</location>
    </subcellularLocation>
</comment>
<evidence type="ECO:0000313" key="8">
    <source>
        <dbReference type="Proteomes" id="UP001595724"/>
    </source>
</evidence>
<gene>
    <name evidence="7" type="ORF">ACFOM9_11695</name>
</gene>
<keyword evidence="2" id="KW-1003">Cell membrane</keyword>
<evidence type="ECO:0000256" key="6">
    <source>
        <dbReference type="ARBA" id="ARBA00023315"/>
    </source>
</evidence>
<keyword evidence="5" id="KW-0472">Membrane</keyword>
<protein>
    <submittedName>
        <fullName evidence="7">Acyltransferase</fullName>
    </submittedName>
</protein>
<dbReference type="PIRSF" id="PIRSF028561">
    <property type="entry name" value="Ac_Trasf"/>
    <property type="match status" value="1"/>
</dbReference>
<dbReference type="InterPro" id="IPR014548">
    <property type="entry name" value="Ac_Trasf"/>
</dbReference>
<evidence type="ECO:0000256" key="5">
    <source>
        <dbReference type="ARBA" id="ARBA00023136"/>
    </source>
</evidence>
<keyword evidence="8" id="KW-1185">Reference proteome</keyword>
<organism evidence="7 8">
    <name type="scientific">Luteimonas notoginsengisoli</name>
    <dbReference type="NCBI Taxonomy" id="1578200"/>
    <lineage>
        <taxon>Bacteria</taxon>
        <taxon>Pseudomonadati</taxon>
        <taxon>Pseudomonadota</taxon>
        <taxon>Gammaproteobacteria</taxon>
        <taxon>Lysobacterales</taxon>
        <taxon>Lysobacteraceae</taxon>
        <taxon>Luteimonas</taxon>
    </lineage>
</organism>
<keyword evidence="6 7" id="KW-0012">Acyltransferase</keyword>
<dbReference type="Proteomes" id="UP001595724">
    <property type="component" value="Unassembled WGS sequence"/>
</dbReference>
<dbReference type="RefSeq" id="WP_386710675.1">
    <property type="nucleotide sequence ID" value="NZ_JBHRYF010000008.1"/>
</dbReference>
<dbReference type="GO" id="GO:0016746">
    <property type="term" value="F:acyltransferase activity"/>
    <property type="evidence" value="ECO:0007669"/>
    <property type="project" value="UniProtKB-KW"/>
</dbReference>
<sequence>MSTGGAGGWKQRREGGGWFALWLIRGIGRYGGRSLARLFLYPITGYFLLRRTAERHDSRASLARILGRPATLGDVARHIHTFAATILDRVFLLGGEIERFRVTVHGVAALHAQLDRGQGALLFGSHLGSFEVLRVIARQRPDYRIRVVLDKAHNAAMTQLLDALSPEIAAGVIDASQDGPTLMLAIKQAADEGALIALLVDRTQPGAPTQAARFFGAPAQFPVAPWLIAAVLKLPVSLAFGLYRGGDRYDLVFETFEDRGLDLPRAQRAARLAALIQRYADRLEHYARLAPYNWFNFYDFWNSNEQPQPAAEVAADAAVGIDAGRRRDGLGGAAGG</sequence>
<dbReference type="PANTHER" id="PTHR30606:SF9">
    <property type="entry name" value="LIPID A BIOSYNTHESIS LAUROYLTRANSFERASE"/>
    <property type="match status" value="1"/>
</dbReference>
<comment type="caution">
    <text evidence="7">The sequence shown here is derived from an EMBL/GenBank/DDBJ whole genome shotgun (WGS) entry which is preliminary data.</text>
</comment>
<dbReference type="Pfam" id="PF03279">
    <property type="entry name" value="Lip_A_acyltrans"/>
    <property type="match status" value="1"/>
</dbReference>
<evidence type="ECO:0000313" key="7">
    <source>
        <dbReference type="EMBL" id="MFC3660731.1"/>
    </source>
</evidence>
<reference evidence="8" key="1">
    <citation type="journal article" date="2019" name="Int. J. Syst. Evol. Microbiol.">
        <title>The Global Catalogue of Microorganisms (GCM) 10K type strain sequencing project: providing services to taxonomists for standard genome sequencing and annotation.</title>
        <authorList>
            <consortium name="The Broad Institute Genomics Platform"/>
            <consortium name="The Broad Institute Genome Sequencing Center for Infectious Disease"/>
            <person name="Wu L."/>
            <person name="Ma J."/>
        </authorList>
    </citation>
    <scope>NUCLEOTIDE SEQUENCE [LARGE SCALE GENOMIC DNA]</scope>
    <source>
        <strain evidence="8">KCTC 42211</strain>
    </source>
</reference>
<evidence type="ECO:0000256" key="3">
    <source>
        <dbReference type="ARBA" id="ARBA00022519"/>
    </source>
</evidence>
<keyword evidence="4" id="KW-0808">Transferase</keyword>
<keyword evidence="3" id="KW-0997">Cell inner membrane</keyword>
<dbReference type="PANTHER" id="PTHR30606">
    <property type="entry name" value="LIPID A BIOSYNTHESIS LAUROYL ACYLTRANSFERASE"/>
    <property type="match status" value="1"/>
</dbReference>
<dbReference type="EMBL" id="JBHRYF010000008">
    <property type="protein sequence ID" value="MFC3660731.1"/>
    <property type="molecule type" value="Genomic_DNA"/>
</dbReference>
<evidence type="ECO:0000256" key="2">
    <source>
        <dbReference type="ARBA" id="ARBA00022475"/>
    </source>
</evidence>